<dbReference type="InterPro" id="IPR000073">
    <property type="entry name" value="AB_hydrolase_1"/>
</dbReference>
<name>A0A7X6I1I1_9ACTN</name>
<evidence type="ECO:0000313" key="4">
    <source>
        <dbReference type="Proteomes" id="UP000578686"/>
    </source>
</evidence>
<dbReference type="Proteomes" id="UP000578686">
    <property type="component" value="Unassembled WGS sequence"/>
</dbReference>
<evidence type="ECO:0000259" key="2">
    <source>
        <dbReference type="Pfam" id="PF12697"/>
    </source>
</evidence>
<sequence length="333" mass="34978">MSRPPYLDRPPQVTDGSLTTRRGAFAVLDAVPAGPPRGTVLLVPGFTGSKEDFIALLAPLAEAGYRAVAVDGRGQYESHPPRDRDGYRLGALAEDVLAQSAALLSGAPDAGGRAVTPGEADRPRGAAAGGDARAVGAAVDAPPVPARGLHLVGHSLGGLISRGAVLRDAAPFLSLTLLSSGPGRVARLPRWRTRAFGAALPLFGPERIWRALHRQEGTDPVSVFMRRRWLTNHGGQLRALGRQLRYEPDRVARLAATGVPVHVASGEQDHAWPLPLMDDMAARLGARRTVIEGAAHSPNAERPGPTAAAFLAFWREVESAAALPRATAADARG</sequence>
<keyword evidence="3" id="KW-0378">Hydrolase</keyword>
<organism evidence="3 4">
    <name type="scientific">Streptomyces lonarensis</name>
    <dbReference type="NCBI Taxonomy" id="700599"/>
    <lineage>
        <taxon>Bacteria</taxon>
        <taxon>Bacillati</taxon>
        <taxon>Actinomycetota</taxon>
        <taxon>Actinomycetes</taxon>
        <taxon>Kitasatosporales</taxon>
        <taxon>Streptomycetaceae</taxon>
        <taxon>Streptomyces</taxon>
    </lineage>
</organism>
<accession>A0A7X6I1I1</accession>
<feature type="domain" description="AB hydrolase-1" evidence="2">
    <location>
        <begin position="40"/>
        <end position="309"/>
    </location>
</feature>
<reference evidence="3 4" key="1">
    <citation type="submission" date="2020-03" db="EMBL/GenBank/DDBJ databases">
        <title>Draft genome of Streptomyces sp. ventii, isolated from the Axial Seamount in the Pacific Ocean, and resequencing of the two type strains Streptomyces lonarensis strain NCL 716 and Streptomyces bohaiensis strain 11A07.</title>
        <authorList>
            <person name="Loughran R.M."/>
            <person name="Pfannmuller K.M."/>
            <person name="Wasson B.J."/>
            <person name="Deadmond M.C."/>
            <person name="Paddock B.E."/>
            <person name="Koyack M.J."/>
            <person name="Gallegos D.A."/>
            <person name="Mitchell E.A."/>
            <person name="Ushijima B."/>
            <person name="Saw J.H."/>
            <person name="Mcphail K.L."/>
            <person name="Videau P."/>
        </authorList>
    </citation>
    <scope>NUCLEOTIDE SEQUENCE [LARGE SCALE GENOMIC DNA]</scope>
    <source>
        <strain evidence="3 4">NCL716</strain>
    </source>
</reference>
<dbReference type="InterPro" id="IPR050471">
    <property type="entry name" value="AB_hydrolase"/>
</dbReference>
<dbReference type="GO" id="GO:0046503">
    <property type="term" value="P:glycerolipid catabolic process"/>
    <property type="evidence" value="ECO:0007669"/>
    <property type="project" value="TreeGrafter"/>
</dbReference>
<gene>
    <name evidence="3" type="ORF">HCN56_25210</name>
</gene>
<dbReference type="RefSeq" id="WP_167974920.1">
    <property type="nucleotide sequence ID" value="NZ_BHZG01000050.1"/>
</dbReference>
<dbReference type="Gene3D" id="3.40.50.1820">
    <property type="entry name" value="alpha/beta hydrolase"/>
    <property type="match status" value="1"/>
</dbReference>
<evidence type="ECO:0000256" key="1">
    <source>
        <dbReference type="SAM" id="MobiDB-lite"/>
    </source>
</evidence>
<feature type="region of interest" description="Disordered" evidence="1">
    <location>
        <begin position="108"/>
        <end position="131"/>
    </location>
</feature>
<dbReference type="Pfam" id="PF12697">
    <property type="entry name" value="Abhydrolase_6"/>
    <property type="match status" value="1"/>
</dbReference>
<dbReference type="SUPFAM" id="SSF53474">
    <property type="entry name" value="alpha/beta-Hydrolases"/>
    <property type="match status" value="1"/>
</dbReference>
<proteinExistence type="predicted"/>
<comment type="caution">
    <text evidence="3">The sequence shown here is derived from an EMBL/GenBank/DDBJ whole genome shotgun (WGS) entry which is preliminary data.</text>
</comment>
<evidence type="ECO:0000313" key="3">
    <source>
        <dbReference type="EMBL" id="NJQ08776.1"/>
    </source>
</evidence>
<dbReference type="AlphaFoldDB" id="A0A7X6I1I1"/>
<protein>
    <submittedName>
        <fullName evidence="3">Alpha/beta hydrolase</fullName>
    </submittedName>
</protein>
<keyword evidence="4" id="KW-1185">Reference proteome</keyword>
<dbReference type="EMBL" id="JAAVJD010000420">
    <property type="protein sequence ID" value="NJQ08776.1"/>
    <property type="molecule type" value="Genomic_DNA"/>
</dbReference>
<dbReference type="GO" id="GO:0004806">
    <property type="term" value="F:triacylglycerol lipase activity"/>
    <property type="evidence" value="ECO:0007669"/>
    <property type="project" value="TreeGrafter"/>
</dbReference>
<dbReference type="PANTHER" id="PTHR43433:SF5">
    <property type="entry name" value="AB HYDROLASE-1 DOMAIN-CONTAINING PROTEIN"/>
    <property type="match status" value="1"/>
</dbReference>
<dbReference type="InterPro" id="IPR029058">
    <property type="entry name" value="AB_hydrolase_fold"/>
</dbReference>
<dbReference type="PANTHER" id="PTHR43433">
    <property type="entry name" value="HYDROLASE, ALPHA/BETA FOLD FAMILY PROTEIN"/>
    <property type="match status" value="1"/>
</dbReference>